<comment type="caution">
    <text evidence="5">The sequence shown here is derived from an EMBL/GenBank/DDBJ whole genome shotgun (WGS) entry which is preliminary data.</text>
</comment>
<dbReference type="Pfam" id="PF17853">
    <property type="entry name" value="GGDEF_2"/>
    <property type="match status" value="1"/>
</dbReference>
<name>A0A9X3MVU3_9ACTN</name>
<organism evidence="5 6">
    <name type="scientific">Solirubrobacter ginsenosidimutans</name>
    <dbReference type="NCBI Taxonomy" id="490573"/>
    <lineage>
        <taxon>Bacteria</taxon>
        <taxon>Bacillati</taxon>
        <taxon>Actinomycetota</taxon>
        <taxon>Thermoleophilia</taxon>
        <taxon>Solirubrobacterales</taxon>
        <taxon>Solirubrobacteraceae</taxon>
        <taxon>Solirubrobacter</taxon>
    </lineage>
</organism>
<dbReference type="RefSeq" id="WP_270042591.1">
    <property type="nucleotide sequence ID" value="NZ_JAPDOD010000024.1"/>
</dbReference>
<evidence type="ECO:0000313" key="6">
    <source>
        <dbReference type="Proteomes" id="UP001149140"/>
    </source>
</evidence>
<dbReference type="InterPro" id="IPR041522">
    <property type="entry name" value="CdaR_GGDEF"/>
</dbReference>
<feature type="region of interest" description="Disordered" evidence="2">
    <location>
        <begin position="396"/>
        <end position="417"/>
    </location>
</feature>
<reference evidence="5" key="1">
    <citation type="submission" date="2022-10" db="EMBL/GenBank/DDBJ databases">
        <title>The WGS of Solirubrobacter ginsenosidimutans DSM 21036.</title>
        <authorList>
            <person name="Jiang Z."/>
        </authorList>
    </citation>
    <scope>NUCLEOTIDE SEQUENCE</scope>
    <source>
        <strain evidence="5">DSM 21036</strain>
    </source>
</reference>
<evidence type="ECO:0000259" key="4">
    <source>
        <dbReference type="Pfam" id="PF17853"/>
    </source>
</evidence>
<evidence type="ECO:0000313" key="5">
    <source>
        <dbReference type="EMBL" id="MDA0163347.1"/>
    </source>
</evidence>
<evidence type="ECO:0000256" key="2">
    <source>
        <dbReference type="SAM" id="MobiDB-lite"/>
    </source>
</evidence>
<dbReference type="EMBL" id="JAPDOD010000024">
    <property type="protein sequence ID" value="MDA0163347.1"/>
    <property type="molecule type" value="Genomic_DNA"/>
</dbReference>
<dbReference type="Pfam" id="PF13556">
    <property type="entry name" value="HTH_30"/>
    <property type="match status" value="1"/>
</dbReference>
<evidence type="ECO:0000256" key="1">
    <source>
        <dbReference type="ARBA" id="ARBA00006754"/>
    </source>
</evidence>
<dbReference type="InterPro" id="IPR042070">
    <property type="entry name" value="PucR_C-HTH_sf"/>
</dbReference>
<dbReference type="PANTHER" id="PTHR33744:SF1">
    <property type="entry name" value="DNA-BINDING TRANSCRIPTIONAL ACTIVATOR ADER"/>
    <property type="match status" value="1"/>
</dbReference>
<dbReference type="AlphaFoldDB" id="A0A9X3MVU3"/>
<dbReference type="PANTHER" id="PTHR33744">
    <property type="entry name" value="CARBOHYDRATE DIACID REGULATOR"/>
    <property type="match status" value="1"/>
</dbReference>
<evidence type="ECO:0000259" key="3">
    <source>
        <dbReference type="Pfam" id="PF13556"/>
    </source>
</evidence>
<dbReference type="InterPro" id="IPR051448">
    <property type="entry name" value="CdaR-like_regulators"/>
</dbReference>
<proteinExistence type="inferred from homology"/>
<keyword evidence="6" id="KW-1185">Reference proteome</keyword>
<dbReference type="Gene3D" id="1.10.10.2840">
    <property type="entry name" value="PucR C-terminal helix-turn-helix domain"/>
    <property type="match status" value="1"/>
</dbReference>
<dbReference type="Proteomes" id="UP001149140">
    <property type="component" value="Unassembled WGS sequence"/>
</dbReference>
<dbReference type="InterPro" id="IPR025736">
    <property type="entry name" value="PucR_C-HTH_dom"/>
</dbReference>
<feature type="domain" description="PucR C-terminal helix-turn-helix" evidence="3">
    <location>
        <begin position="329"/>
        <end position="387"/>
    </location>
</feature>
<comment type="similarity">
    <text evidence="1">Belongs to the CdaR family.</text>
</comment>
<gene>
    <name evidence="5" type="ORF">OM076_23935</name>
</gene>
<accession>A0A9X3MVU3</accession>
<sequence length="417" mass="44172">MSSPARKEAALPDLGALSAMSDAVESGLGLPEVVRAAARALDASLVLIDRSSSVLAVAARSTADERSLMRDAEGVETHELRVGDAVVGRLRLRPRSGQPSVAILRIATTMIASEVERLRAPDRASEAAQAAFLTALFQRKVTDRGDIIARASELGADLSEGGAVVVVRAHHFAPADDDWRARVLAAAERAARAGAPGSLAAVLESATDPQGRVVVLLPTPGDAALRRVAEGIARELHASVHGFTFALGHSRIAQDPVDLYRAGNEALLAANVATANTLGDDIAMLAFEDTGAYRLLLPAMSEDPAELQRFYEETVAPLVAYDDQYETDLVQTLETFLDADGNVAGTAARLYTHRHTVRYRLERVKDLTSLDVASTDGREKLGLGLKAMRVLGIASPRGPATEAGAGGGRVKRELKDR</sequence>
<protein>
    <submittedName>
        <fullName evidence="5">Helix-turn-helix domain-containing protein</fullName>
    </submittedName>
</protein>
<feature type="domain" description="CdaR GGDEF-like" evidence="4">
    <location>
        <begin position="143"/>
        <end position="272"/>
    </location>
</feature>